<evidence type="ECO:0000313" key="2">
    <source>
        <dbReference type="Proteomes" id="UP001164746"/>
    </source>
</evidence>
<dbReference type="Proteomes" id="UP001164746">
    <property type="component" value="Chromosome 3"/>
</dbReference>
<keyword evidence="2" id="KW-1185">Reference proteome</keyword>
<name>A0ABY7DMN8_MYAAR</name>
<dbReference type="EMBL" id="CP111014">
    <property type="protein sequence ID" value="WAQ97866.1"/>
    <property type="molecule type" value="Genomic_DNA"/>
</dbReference>
<gene>
    <name evidence="1" type="ORF">MAR_022239</name>
</gene>
<protein>
    <submittedName>
        <fullName evidence="1">Uncharacterized protein</fullName>
    </submittedName>
</protein>
<reference evidence="1" key="1">
    <citation type="submission" date="2022-11" db="EMBL/GenBank/DDBJ databases">
        <title>Centuries of genome instability and evolution in soft-shell clam transmissible cancer (bioRxiv).</title>
        <authorList>
            <person name="Hart S.F.M."/>
            <person name="Yonemitsu M.A."/>
            <person name="Giersch R.M."/>
            <person name="Beal B.F."/>
            <person name="Arriagada G."/>
            <person name="Davis B.W."/>
            <person name="Ostrander E.A."/>
            <person name="Goff S.P."/>
            <person name="Metzger M.J."/>
        </authorList>
    </citation>
    <scope>NUCLEOTIDE SEQUENCE</scope>
    <source>
        <strain evidence="1">MELC-2E11</strain>
        <tissue evidence="1">Siphon/mantle</tissue>
    </source>
</reference>
<evidence type="ECO:0000313" key="1">
    <source>
        <dbReference type="EMBL" id="WAQ97866.1"/>
    </source>
</evidence>
<sequence length="71" mass="7814">MNRGVQITEVIVLLIPADINTEVPSDGPWVGLERVGHQLVSPVLKPLHDLANKSTLDSIRLHHDKSAFLVL</sequence>
<accession>A0ABY7DMN8</accession>
<proteinExistence type="predicted"/>
<organism evidence="1 2">
    <name type="scientific">Mya arenaria</name>
    <name type="common">Soft-shell clam</name>
    <dbReference type="NCBI Taxonomy" id="6604"/>
    <lineage>
        <taxon>Eukaryota</taxon>
        <taxon>Metazoa</taxon>
        <taxon>Spiralia</taxon>
        <taxon>Lophotrochozoa</taxon>
        <taxon>Mollusca</taxon>
        <taxon>Bivalvia</taxon>
        <taxon>Autobranchia</taxon>
        <taxon>Heteroconchia</taxon>
        <taxon>Euheterodonta</taxon>
        <taxon>Imparidentia</taxon>
        <taxon>Neoheterodontei</taxon>
        <taxon>Myida</taxon>
        <taxon>Myoidea</taxon>
        <taxon>Myidae</taxon>
        <taxon>Mya</taxon>
    </lineage>
</organism>
<feature type="non-terminal residue" evidence="1">
    <location>
        <position position="71"/>
    </location>
</feature>